<reference evidence="9 10" key="1">
    <citation type="journal article" date="2024" name="Commun. Biol.">
        <title>Comparative genomic analysis of thermophilic fungi reveals convergent evolutionary adaptations and gene losses.</title>
        <authorList>
            <person name="Steindorff A.S."/>
            <person name="Aguilar-Pontes M.V."/>
            <person name="Robinson A.J."/>
            <person name="Andreopoulos B."/>
            <person name="LaButti K."/>
            <person name="Kuo A."/>
            <person name="Mondo S."/>
            <person name="Riley R."/>
            <person name="Otillar R."/>
            <person name="Haridas S."/>
            <person name="Lipzen A."/>
            <person name="Grimwood J."/>
            <person name="Schmutz J."/>
            <person name="Clum A."/>
            <person name="Reid I.D."/>
            <person name="Moisan M.C."/>
            <person name="Butler G."/>
            <person name="Nguyen T.T.M."/>
            <person name="Dewar K."/>
            <person name="Conant G."/>
            <person name="Drula E."/>
            <person name="Henrissat B."/>
            <person name="Hansel C."/>
            <person name="Singer S."/>
            <person name="Hutchinson M.I."/>
            <person name="de Vries R.P."/>
            <person name="Natvig D.O."/>
            <person name="Powell A.J."/>
            <person name="Tsang A."/>
            <person name="Grigoriev I.V."/>
        </authorList>
    </citation>
    <scope>NUCLEOTIDE SEQUENCE [LARGE SCALE GENOMIC DNA]</scope>
    <source>
        <strain evidence="9 10">CBS 494.80</strain>
    </source>
</reference>
<dbReference type="SUPFAM" id="SSF51690">
    <property type="entry name" value="Nicotinate/Quinolinate PRTase C-terminal domain-like"/>
    <property type="match status" value="1"/>
</dbReference>
<dbReference type="InterPro" id="IPR036068">
    <property type="entry name" value="Nicotinate_pribotase-like_C"/>
</dbReference>
<organism evidence="9 10">
    <name type="scientific">Oculimacula yallundae</name>
    <dbReference type="NCBI Taxonomy" id="86028"/>
    <lineage>
        <taxon>Eukaryota</taxon>
        <taxon>Fungi</taxon>
        <taxon>Dikarya</taxon>
        <taxon>Ascomycota</taxon>
        <taxon>Pezizomycotina</taxon>
        <taxon>Leotiomycetes</taxon>
        <taxon>Helotiales</taxon>
        <taxon>Ploettnerulaceae</taxon>
        <taxon>Oculimacula</taxon>
    </lineage>
</organism>
<dbReference type="CDD" id="cd01572">
    <property type="entry name" value="QPRTase"/>
    <property type="match status" value="1"/>
</dbReference>
<dbReference type="InterPro" id="IPR013785">
    <property type="entry name" value="Aldolase_TIM"/>
</dbReference>
<evidence type="ECO:0000256" key="4">
    <source>
        <dbReference type="ARBA" id="ARBA00022676"/>
    </source>
</evidence>
<dbReference type="PANTHER" id="PTHR32179:SF3">
    <property type="entry name" value="NICOTINATE-NUCLEOTIDE PYROPHOSPHORYLASE [CARBOXYLATING]"/>
    <property type="match status" value="1"/>
</dbReference>
<keyword evidence="5 6" id="KW-0808">Transferase</keyword>
<name>A0ABR4CWL8_9HELO</name>
<dbReference type="Proteomes" id="UP001595075">
    <property type="component" value="Unassembled WGS sequence"/>
</dbReference>
<comment type="similarity">
    <text evidence="2 6">Belongs to the NadC/ModD family.</text>
</comment>
<dbReference type="PIRSF" id="PIRSF006250">
    <property type="entry name" value="NadC_ModD"/>
    <property type="match status" value="1"/>
</dbReference>
<dbReference type="Pfam" id="PF01729">
    <property type="entry name" value="QRPTase_C"/>
    <property type="match status" value="1"/>
</dbReference>
<dbReference type="EMBL" id="JAZHXI010000002">
    <property type="protein sequence ID" value="KAL2074280.1"/>
    <property type="molecule type" value="Genomic_DNA"/>
</dbReference>
<dbReference type="SUPFAM" id="SSF54675">
    <property type="entry name" value="Nicotinate/Quinolinate PRTase N-terminal domain-like"/>
    <property type="match status" value="1"/>
</dbReference>
<feature type="domain" description="Quinolinate phosphoribosyl transferase C-terminal" evidence="7">
    <location>
        <begin position="119"/>
        <end position="292"/>
    </location>
</feature>
<dbReference type="Gene3D" id="3.90.1170.20">
    <property type="entry name" value="Quinolinate phosphoribosyl transferase, N-terminal domain"/>
    <property type="match status" value="1"/>
</dbReference>
<evidence type="ECO:0000313" key="10">
    <source>
        <dbReference type="Proteomes" id="UP001595075"/>
    </source>
</evidence>
<evidence type="ECO:0000256" key="1">
    <source>
        <dbReference type="ARBA" id="ARBA00004893"/>
    </source>
</evidence>
<dbReference type="EC" id="2.4.2.19" evidence="6"/>
<dbReference type="Gene3D" id="3.20.20.70">
    <property type="entry name" value="Aldolase class I"/>
    <property type="match status" value="1"/>
</dbReference>
<dbReference type="InterPro" id="IPR002638">
    <property type="entry name" value="Quinolinate_PRibosylTrfase_C"/>
</dbReference>
<comment type="pathway">
    <text evidence="1 6">Cofactor biosynthesis; NAD(+) biosynthesis; nicotinate D-ribonucleotide from quinolinate: step 1/1.</text>
</comment>
<dbReference type="NCBIfam" id="TIGR00078">
    <property type="entry name" value="nadC"/>
    <property type="match status" value="1"/>
</dbReference>
<dbReference type="InterPro" id="IPR022412">
    <property type="entry name" value="Quinolinate_PRibosylTrfase_N"/>
</dbReference>
<comment type="caution">
    <text evidence="9">The sequence shown here is derived from an EMBL/GenBank/DDBJ whole genome shotgun (WGS) entry which is preliminary data.</text>
</comment>
<evidence type="ECO:0000256" key="3">
    <source>
        <dbReference type="ARBA" id="ARBA00022642"/>
    </source>
</evidence>
<comment type="catalytic activity">
    <reaction evidence="6">
        <text>nicotinate beta-D-ribonucleotide + CO2 + diphosphate = quinolinate + 5-phospho-alpha-D-ribose 1-diphosphate + 2 H(+)</text>
        <dbReference type="Rhea" id="RHEA:12733"/>
        <dbReference type="ChEBI" id="CHEBI:15378"/>
        <dbReference type="ChEBI" id="CHEBI:16526"/>
        <dbReference type="ChEBI" id="CHEBI:29959"/>
        <dbReference type="ChEBI" id="CHEBI:33019"/>
        <dbReference type="ChEBI" id="CHEBI:57502"/>
        <dbReference type="ChEBI" id="CHEBI:58017"/>
        <dbReference type="EC" id="2.4.2.19"/>
    </reaction>
</comment>
<accession>A0ABR4CWL8</accession>
<feature type="domain" description="Quinolinate phosphoribosyl transferase N-terminal" evidence="8">
    <location>
        <begin position="40"/>
        <end position="117"/>
    </location>
</feature>
<keyword evidence="4 6" id="KW-0328">Glycosyltransferase</keyword>
<evidence type="ECO:0000256" key="5">
    <source>
        <dbReference type="ARBA" id="ARBA00022679"/>
    </source>
</evidence>
<protein>
    <recommendedName>
        <fullName evidence="6">Nicotinate-nucleotide pyrophosphorylase [carboxylating]</fullName>
        <ecNumber evidence="6">2.4.2.19</ecNumber>
    </recommendedName>
    <alternativeName>
        <fullName evidence="6">Quinolinate phosphoribosyltransferase [decarboxylating]</fullName>
    </alternativeName>
</protein>
<proteinExistence type="inferred from homology"/>
<dbReference type="Pfam" id="PF02749">
    <property type="entry name" value="QRPTase_N"/>
    <property type="match status" value="1"/>
</dbReference>
<comment type="function">
    <text evidence="6">Involved in the catabolism of quinolinic acid (QA).</text>
</comment>
<dbReference type="InterPro" id="IPR037128">
    <property type="entry name" value="Quinolinate_PRibosylTase_N_sf"/>
</dbReference>
<evidence type="ECO:0000259" key="8">
    <source>
        <dbReference type="Pfam" id="PF02749"/>
    </source>
</evidence>
<comment type="subunit">
    <text evidence="6">Hexamer formed by 3 homodimers.</text>
</comment>
<gene>
    <name evidence="9" type="ORF">VTL71DRAFT_8058</name>
</gene>
<evidence type="ECO:0000313" key="9">
    <source>
        <dbReference type="EMBL" id="KAL2074280.1"/>
    </source>
</evidence>
<dbReference type="InterPro" id="IPR027277">
    <property type="entry name" value="NadC/ModD"/>
</dbReference>
<evidence type="ECO:0000259" key="7">
    <source>
        <dbReference type="Pfam" id="PF01729"/>
    </source>
</evidence>
<dbReference type="InterPro" id="IPR004393">
    <property type="entry name" value="NadC"/>
</dbReference>
<sequence>MASQYGNPADLLPVHWKSQITAWYAEDTPSFDYGGFVVGDSVRTATLYGKSHGILAGVPFFDEVFFQAGCTVEWHFKEGSVVDSGSAGKVAVATVTGPVRKLLLGERVALNTLSRCSGIATKSRTLDELVRKAGYKGILAGTRKTTPGFRLVEKYGMLVGGVDGHRHDLSSMIMLKDNHIWAKGSITEAVRAVKSVGGFALKIEVEVDSEEGADEAIAAGADIIMLDNFDGEGLKVAARSIKQRWAGKKEFLLECSGGLTAENVGSYINNDIDIISTSSIHQGVPHVDFSLKIDHAP</sequence>
<evidence type="ECO:0000256" key="6">
    <source>
        <dbReference type="PIRNR" id="PIRNR006250"/>
    </source>
</evidence>
<dbReference type="PANTHER" id="PTHR32179">
    <property type="entry name" value="NICOTINATE-NUCLEOTIDE PYROPHOSPHORYLASE [CARBOXYLATING]"/>
    <property type="match status" value="1"/>
</dbReference>
<keyword evidence="10" id="KW-1185">Reference proteome</keyword>
<evidence type="ECO:0000256" key="2">
    <source>
        <dbReference type="ARBA" id="ARBA00009400"/>
    </source>
</evidence>
<keyword evidence="3 6" id="KW-0662">Pyridine nucleotide biosynthesis</keyword>